<dbReference type="InterPro" id="IPR036890">
    <property type="entry name" value="HATPase_C_sf"/>
</dbReference>
<evidence type="ECO:0000313" key="6">
    <source>
        <dbReference type="EMBL" id="CUR59247.1"/>
    </source>
</evidence>
<dbReference type="GO" id="GO:0016301">
    <property type="term" value="F:kinase activity"/>
    <property type="evidence" value="ECO:0007669"/>
    <property type="project" value="UniProtKB-KW"/>
</dbReference>
<feature type="domain" description="Phage shock protein PspC N-terminal" evidence="5">
    <location>
        <begin position="10"/>
        <end position="66"/>
    </location>
</feature>
<dbReference type="AlphaFoldDB" id="A0A2P2CB69"/>
<keyword evidence="3" id="KW-0812">Transmembrane</keyword>
<dbReference type="EMBL" id="CZKA01000053">
    <property type="protein sequence ID" value="CUR59247.1"/>
    <property type="molecule type" value="Genomic_DNA"/>
</dbReference>
<gene>
    <name evidence="6" type="ORF">NOCA2570105</name>
</gene>
<feature type="transmembrane region" description="Helical" evidence="3">
    <location>
        <begin position="96"/>
        <end position="113"/>
    </location>
</feature>
<dbReference type="Pfam" id="PF04024">
    <property type="entry name" value="PspC"/>
    <property type="match status" value="1"/>
</dbReference>
<dbReference type="Pfam" id="PF02518">
    <property type="entry name" value="HATPase_c"/>
    <property type="match status" value="1"/>
</dbReference>
<sequence length="421" mass="44637">MILESTDTPRRATRDTHDVWLGGVASGLAQHLGVPTVWVRATFVVLSVLGGVGVAFYAGLWMTLPSDARFAQTAPGLASATRTGKRPRERRRLSELGPIAALAAVAIGLLLLAESTFGRGFLFWPALFGIGGLAFLWRQADEAQRERWVDNSSRVNPIQALLGSGGAADIARIVAGVGLIVTGLVVFAVNSGDLQVARDVLLASLLGVIGIALTVGPWIFRLASDLTEERAERVRSQERADMAAHLHDSVLQTLALIQKNAGDSAAVSKLARAQERDLRSWLFDDAAPAGGSLATALKDLAAETDEMHGIAVDVIAVGDTPLSEPLQPLVLATREALTNAARHAGAARIDVYAEVTATQAEVFIRDRGAGFDPDAIAADRQGVRRSIIDRMTRHGGTADVHSAPGEGTEVRLAMPLEETHD</sequence>
<keyword evidence="3" id="KW-0472">Membrane</keyword>
<name>A0A2P2CB69_9ZZZZ</name>
<evidence type="ECO:0000256" key="3">
    <source>
        <dbReference type="SAM" id="Phobius"/>
    </source>
</evidence>
<dbReference type="SUPFAM" id="SSF55874">
    <property type="entry name" value="ATPase domain of HSP90 chaperone/DNA topoisomerase II/histidine kinase"/>
    <property type="match status" value="1"/>
</dbReference>
<feature type="transmembrane region" description="Helical" evidence="3">
    <location>
        <begin position="201"/>
        <end position="220"/>
    </location>
</feature>
<keyword evidence="1" id="KW-0808">Transferase</keyword>
<accession>A0A2P2CB69</accession>
<dbReference type="InterPro" id="IPR003594">
    <property type="entry name" value="HATPase_dom"/>
</dbReference>
<feature type="transmembrane region" description="Helical" evidence="3">
    <location>
        <begin position="170"/>
        <end position="189"/>
    </location>
</feature>
<evidence type="ECO:0000256" key="2">
    <source>
        <dbReference type="ARBA" id="ARBA00022777"/>
    </source>
</evidence>
<keyword evidence="2 6" id="KW-0418">Kinase</keyword>
<dbReference type="GO" id="GO:0000160">
    <property type="term" value="P:phosphorelay signal transduction system"/>
    <property type="evidence" value="ECO:0007669"/>
    <property type="project" value="UniProtKB-KW"/>
</dbReference>
<dbReference type="InterPro" id="IPR007168">
    <property type="entry name" value="Phageshock_PspC_N"/>
</dbReference>
<keyword evidence="3" id="KW-1133">Transmembrane helix</keyword>
<feature type="transmembrane region" description="Helical" evidence="3">
    <location>
        <begin position="119"/>
        <end position="137"/>
    </location>
</feature>
<protein>
    <submittedName>
        <fullName evidence="6">Two-component signal transduction histidine kinase</fullName>
    </submittedName>
</protein>
<organism evidence="6">
    <name type="scientific">metagenome</name>
    <dbReference type="NCBI Taxonomy" id="256318"/>
    <lineage>
        <taxon>unclassified sequences</taxon>
        <taxon>metagenomes</taxon>
    </lineage>
</organism>
<evidence type="ECO:0000256" key="1">
    <source>
        <dbReference type="ARBA" id="ARBA00022679"/>
    </source>
</evidence>
<dbReference type="CDD" id="cd16917">
    <property type="entry name" value="HATPase_UhpB-NarQ-NarX-like"/>
    <property type="match status" value="1"/>
</dbReference>
<evidence type="ECO:0000259" key="4">
    <source>
        <dbReference type="Pfam" id="PF02518"/>
    </source>
</evidence>
<feature type="domain" description="Histidine kinase/HSP90-like ATPase" evidence="4">
    <location>
        <begin position="329"/>
        <end position="417"/>
    </location>
</feature>
<dbReference type="InterPro" id="IPR050482">
    <property type="entry name" value="Sensor_HK_TwoCompSys"/>
</dbReference>
<proteinExistence type="predicted"/>
<dbReference type="PANTHER" id="PTHR24421:SF61">
    <property type="entry name" value="OXYGEN SENSOR HISTIDINE KINASE NREB"/>
    <property type="match status" value="1"/>
</dbReference>
<evidence type="ECO:0000259" key="5">
    <source>
        <dbReference type="Pfam" id="PF04024"/>
    </source>
</evidence>
<reference evidence="6" key="1">
    <citation type="submission" date="2015-08" db="EMBL/GenBank/DDBJ databases">
        <authorList>
            <person name="Babu N.S."/>
            <person name="Beckwith C.J."/>
            <person name="Beseler K.G."/>
            <person name="Brison A."/>
            <person name="Carone J.V."/>
            <person name="Caskin T.P."/>
            <person name="Diamond M."/>
            <person name="Durham M.E."/>
            <person name="Foxe J.M."/>
            <person name="Go M."/>
            <person name="Henderson B.A."/>
            <person name="Jones I.B."/>
            <person name="McGettigan J.A."/>
            <person name="Micheletti S.J."/>
            <person name="Nasrallah M.E."/>
            <person name="Ortiz D."/>
            <person name="Piller C.R."/>
            <person name="Privatt S.R."/>
            <person name="Schneider S.L."/>
            <person name="Sharp S."/>
            <person name="Smith T.C."/>
            <person name="Stanton J.D."/>
            <person name="Ullery H.E."/>
            <person name="Wilson R.J."/>
            <person name="Serrano M.G."/>
            <person name="Buck G."/>
            <person name="Lee V."/>
            <person name="Wang Y."/>
            <person name="Carvalho R."/>
            <person name="Voegtly L."/>
            <person name="Shi R."/>
            <person name="Duckworth R."/>
            <person name="Johnson A."/>
            <person name="Loviza R."/>
            <person name="Walstead R."/>
            <person name="Shah Z."/>
            <person name="Kiflezghi M."/>
            <person name="Wade K."/>
            <person name="Ball S.L."/>
            <person name="Bradley K.W."/>
            <person name="Asai D.J."/>
            <person name="Bowman C.A."/>
            <person name="Russell D.A."/>
            <person name="Pope W.H."/>
            <person name="Jacobs-Sera D."/>
            <person name="Hendrix R.W."/>
            <person name="Hatfull G.F."/>
        </authorList>
    </citation>
    <scope>NUCLEOTIDE SEQUENCE</scope>
</reference>
<dbReference type="Gene3D" id="3.30.565.10">
    <property type="entry name" value="Histidine kinase-like ATPase, C-terminal domain"/>
    <property type="match status" value="1"/>
</dbReference>
<dbReference type="PANTHER" id="PTHR24421">
    <property type="entry name" value="NITRATE/NITRITE SENSOR PROTEIN NARX-RELATED"/>
    <property type="match status" value="1"/>
</dbReference>
<feature type="transmembrane region" description="Helical" evidence="3">
    <location>
        <begin position="37"/>
        <end position="60"/>
    </location>
</feature>